<sequence>MDLCANRNVKSLESNKQDYDQDFDTRFSWAGMVKPAS</sequence>
<dbReference type="AlphaFoldDB" id="A0AAV5IL61"/>
<dbReference type="EMBL" id="BPVZ01000015">
    <property type="protein sequence ID" value="GKV00566.1"/>
    <property type="molecule type" value="Genomic_DNA"/>
</dbReference>
<accession>A0AAV5IL61</accession>
<organism evidence="1 2">
    <name type="scientific">Rubroshorea leprosula</name>
    <dbReference type="NCBI Taxonomy" id="152421"/>
    <lineage>
        <taxon>Eukaryota</taxon>
        <taxon>Viridiplantae</taxon>
        <taxon>Streptophyta</taxon>
        <taxon>Embryophyta</taxon>
        <taxon>Tracheophyta</taxon>
        <taxon>Spermatophyta</taxon>
        <taxon>Magnoliopsida</taxon>
        <taxon>eudicotyledons</taxon>
        <taxon>Gunneridae</taxon>
        <taxon>Pentapetalae</taxon>
        <taxon>rosids</taxon>
        <taxon>malvids</taxon>
        <taxon>Malvales</taxon>
        <taxon>Dipterocarpaceae</taxon>
        <taxon>Rubroshorea</taxon>
    </lineage>
</organism>
<evidence type="ECO:0000313" key="2">
    <source>
        <dbReference type="Proteomes" id="UP001054252"/>
    </source>
</evidence>
<name>A0AAV5IL61_9ROSI</name>
<gene>
    <name evidence="1" type="ORF">SLEP1_g13235</name>
</gene>
<dbReference type="Proteomes" id="UP001054252">
    <property type="component" value="Unassembled WGS sequence"/>
</dbReference>
<proteinExistence type="predicted"/>
<reference evidence="1 2" key="1">
    <citation type="journal article" date="2021" name="Commun. Biol.">
        <title>The genome of Shorea leprosula (Dipterocarpaceae) highlights the ecological relevance of drought in aseasonal tropical rainforests.</title>
        <authorList>
            <person name="Ng K.K.S."/>
            <person name="Kobayashi M.J."/>
            <person name="Fawcett J.A."/>
            <person name="Hatakeyama M."/>
            <person name="Paape T."/>
            <person name="Ng C.H."/>
            <person name="Ang C.C."/>
            <person name="Tnah L.H."/>
            <person name="Lee C.T."/>
            <person name="Nishiyama T."/>
            <person name="Sese J."/>
            <person name="O'Brien M.J."/>
            <person name="Copetti D."/>
            <person name="Mohd Noor M.I."/>
            <person name="Ong R.C."/>
            <person name="Putra M."/>
            <person name="Sireger I.Z."/>
            <person name="Indrioko S."/>
            <person name="Kosugi Y."/>
            <person name="Izuno A."/>
            <person name="Isagi Y."/>
            <person name="Lee S.L."/>
            <person name="Shimizu K.K."/>
        </authorList>
    </citation>
    <scope>NUCLEOTIDE SEQUENCE [LARGE SCALE GENOMIC DNA]</scope>
    <source>
        <strain evidence="1">214</strain>
    </source>
</reference>
<protein>
    <submittedName>
        <fullName evidence="1">Uncharacterized protein</fullName>
    </submittedName>
</protein>
<evidence type="ECO:0000313" key="1">
    <source>
        <dbReference type="EMBL" id="GKV00566.1"/>
    </source>
</evidence>
<keyword evidence="2" id="KW-1185">Reference proteome</keyword>
<comment type="caution">
    <text evidence="1">The sequence shown here is derived from an EMBL/GenBank/DDBJ whole genome shotgun (WGS) entry which is preliminary data.</text>
</comment>